<dbReference type="RefSeq" id="WP_122102599.1">
    <property type="nucleotide sequence ID" value="NZ_RFLY01000072.1"/>
</dbReference>
<evidence type="ECO:0000313" key="3">
    <source>
        <dbReference type="Proteomes" id="UP000275012"/>
    </source>
</evidence>
<dbReference type="AlphaFoldDB" id="A0A3M2HE28"/>
<keyword evidence="3" id="KW-1185">Reference proteome</keyword>
<protein>
    <recommendedName>
        <fullName evidence="1">Novel toxin 16 domain-containing protein</fullName>
    </recommendedName>
</protein>
<reference evidence="2 3" key="1">
    <citation type="submission" date="2018-10" db="EMBL/GenBank/DDBJ databases">
        <title>Proposal of Lysobacter pythonis sp. nov. isolated from royal pythons (Python regius).</title>
        <authorList>
            <person name="Hans-Juergen B."/>
            <person name="Huptas C."/>
            <person name="Sandra B."/>
            <person name="Igor L."/>
            <person name="Joachim S."/>
            <person name="Siegfried S."/>
            <person name="Mareike W."/>
            <person name="Peter K."/>
        </authorList>
    </citation>
    <scope>NUCLEOTIDE SEQUENCE [LARGE SCALE GENOMIC DNA]</scope>
    <source>
        <strain evidence="2 3">4284/11</strain>
    </source>
</reference>
<evidence type="ECO:0000313" key="2">
    <source>
        <dbReference type="EMBL" id="RMH87208.1"/>
    </source>
</evidence>
<dbReference type="EMBL" id="RFLY01000072">
    <property type="protein sequence ID" value="RMH87208.1"/>
    <property type="molecule type" value="Genomic_DNA"/>
</dbReference>
<organism evidence="2 3">
    <name type="scientific">Solilutibacter pythonis</name>
    <dbReference type="NCBI Taxonomy" id="2483112"/>
    <lineage>
        <taxon>Bacteria</taxon>
        <taxon>Pseudomonadati</taxon>
        <taxon>Pseudomonadota</taxon>
        <taxon>Gammaproteobacteria</taxon>
        <taxon>Lysobacterales</taxon>
        <taxon>Lysobacteraceae</taxon>
        <taxon>Solilutibacter</taxon>
    </lineage>
</organism>
<dbReference type="InterPro" id="IPR029118">
    <property type="entry name" value="Ntox16"/>
</dbReference>
<accession>A0A3M2HE28</accession>
<name>A0A3M2HE28_9GAMM</name>
<evidence type="ECO:0000259" key="1">
    <source>
        <dbReference type="Pfam" id="PF15523"/>
    </source>
</evidence>
<gene>
    <name evidence="2" type="ORF">EBB59_13330</name>
</gene>
<proteinExistence type="predicted"/>
<dbReference type="Pfam" id="PF15523">
    <property type="entry name" value="Ntox16"/>
    <property type="match status" value="1"/>
</dbReference>
<feature type="domain" description="Novel toxin 16" evidence="1">
    <location>
        <begin position="107"/>
        <end position="181"/>
    </location>
</feature>
<dbReference type="OrthoDB" id="9816549at2"/>
<sequence length="194" mass="20453">MAAAQLSPCRIKEKRRWVRRPTSGRTVYAYVGGNPTSFVDPFGLQATTVDAYCARYGAVACAEVASGGMAGTNSGAATAASGIGAGTALFGLRSDSAAKQGCGDGGECEKLNSDVRKAKDIVASLGRCKWGMSRFELKQRYSAWLSLAVSRAKRDMKCWSGGDEGHQTAQANAWTNMGRCGAMLSGNWFMGGVR</sequence>
<comment type="caution">
    <text evidence="2">The sequence shown here is derived from an EMBL/GenBank/DDBJ whole genome shotgun (WGS) entry which is preliminary data.</text>
</comment>
<dbReference type="Proteomes" id="UP000275012">
    <property type="component" value="Unassembled WGS sequence"/>
</dbReference>